<accession>A0ABQ8THN4</accession>
<organism evidence="1 2">
    <name type="scientific">Periplaneta americana</name>
    <name type="common">American cockroach</name>
    <name type="synonym">Blatta americana</name>
    <dbReference type="NCBI Taxonomy" id="6978"/>
    <lineage>
        <taxon>Eukaryota</taxon>
        <taxon>Metazoa</taxon>
        <taxon>Ecdysozoa</taxon>
        <taxon>Arthropoda</taxon>
        <taxon>Hexapoda</taxon>
        <taxon>Insecta</taxon>
        <taxon>Pterygota</taxon>
        <taxon>Neoptera</taxon>
        <taxon>Polyneoptera</taxon>
        <taxon>Dictyoptera</taxon>
        <taxon>Blattodea</taxon>
        <taxon>Blattoidea</taxon>
        <taxon>Blattidae</taxon>
        <taxon>Blattinae</taxon>
        <taxon>Periplaneta</taxon>
    </lineage>
</organism>
<evidence type="ECO:0000313" key="1">
    <source>
        <dbReference type="EMBL" id="KAJ4445656.1"/>
    </source>
</evidence>
<reference evidence="1 2" key="1">
    <citation type="journal article" date="2022" name="Allergy">
        <title>Genome assembly and annotation of Periplaneta americana reveal a comprehensive cockroach allergen profile.</title>
        <authorList>
            <person name="Wang L."/>
            <person name="Xiong Q."/>
            <person name="Saelim N."/>
            <person name="Wang L."/>
            <person name="Nong W."/>
            <person name="Wan A.T."/>
            <person name="Shi M."/>
            <person name="Liu X."/>
            <person name="Cao Q."/>
            <person name="Hui J.H.L."/>
            <person name="Sookrung N."/>
            <person name="Leung T.F."/>
            <person name="Tungtrongchitr A."/>
            <person name="Tsui S.K.W."/>
        </authorList>
    </citation>
    <scope>NUCLEOTIDE SEQUENCE [LARGE SCALE GENOMIC DNA]</scope>
    <source>
        <strain evidence="1">PWHHKU_190912</strain>
    </source>
</reference>
<sequence length="133" mass="14564">MAGLCEGGNEPPGSLKASKRPPFCRGCELTVTPLGGICKYCCLVNCPKTAVNLTSDTNKATLMSTSEWKDNATSVADWPRREAVAEFRLATGHDCLGKHLYRIGLLQNPNCLLCNQNIVMDSDHLMDCPPQHW</sequence>
<protein>
    <recommendedName>
        <fullName evidence="3">4Fe-4S ferredoxin-type domain-containing protein</fullName>
    </recommendedName>
</protein>
<comment type="caution">
    <text evidence="1">The sequence shown here is derived from an EMBL/GenBank/DDBJ whole genome shotgun (WGS) entry which is preliminary data.</text>
</comment>
<gene>
    <name evidence="1" type="ORF">ANN_12340</name>
</gene>
<proteinExistence type="predicted"/>
<evidence type="ECO:0008006" key="3">
    <source>
        <dbReference type="Google" id="ProtNLM"/>
    </source>
</evidence>
<dbReference type="Proteomes" id="UP001148838">
    <property type="component" value="Unassembled WGS sequence"/>
</dbReference>
<evidence type="ECO:0000313" key="2">
    <source>
        <dbReference type="Proteomes" id="UP001148838"/>
    </source>
</evidence>
<dbReference type="EMBL" id="JAJSOF020000009">
    <property type="protein sequence ID" value="KAJ4445656.1"/>
    <property type="molecule type" value="Genomic_DNA"/>
</dbReference>
<keyword evidence="2" id="KW-1185">Reference proteome</keyword>
<name>A0ABQ8THN4_PERAM</name>